<dbReference type="OrthoDB" id="5146088at2759"/>
<feature type="region of interest" description="Disordered" evidence="1">
    <location>
        <begin position="110"/>
        <end position="288"/>
    </location>
</feature>
<gene>
    <name evidence="2" type="ORF">CSOL1703_00000065</name>
</gene>
<evidence type="ECO:0000313" key="3">
    <source>
        <dbReference type="Proteomes" id="UP000775872"/>
    </source>
</evidence>
<dbReference type="EMBL" id="CABFOC020000035">
    <property type="protein sequence ID" value="CAH0048122.1"/>
    <property type="molecule type" value="Genomic_DNA"/>
</dbReference>
<sequence length="436" mass="49738">MASIQELSDQLNYGKKRFNGDRSSKLKENVDFFSTHYAKKCPAVRAWGDLKKPDVQQFVLEMADEFLRQEGSTLWPEDECSPLYNESLIWPRDEKEIKKPMSRMFFAKNLHKQRSDHQMDQKRKSSHTTTPRTPTSSRNMDENDVRTDNQTNPAREPLNLESLDEADPTLPDLYEVPAPRVLTPKQEAEVRALAEESFPTRSSSTELLIDADRSDKDKNKSEDKLPPQTREERSALVSEFTPVNRLRSPFNKTVENISRPRLSASPSSAMSQGLLSPSTQPRTPRAEKIDTEDAPHYASSVMPKRRQETGLALQEDVSAAVSRIPLEPEIWYYAIKSHNPKVTKSWESKARFSDMTLMQLKDELLRGFDDAAPSDIRCTLHGPDDRKAEVEIDHTKKSHIQRLKTIFESDIKEAIEQDNGEAASSPLSFLIEIEPV</sequence>
<feature type="compositionally biased region" description="Low complexity" evidence="1">
    <location>
        <begin position="259"/>
        <end position="271"/>
    </location>
</feature>
<feature type="compositionally biased region" description="Polar residues" evidence="1">
    <location>
        <begin position="273"/>
        <end position="282"/>
    </location>
</feature>
<evidence type="ECO:0000256" key="1">
    <source>
        <dbReference type="SAM" id="MobiDB-lite"/>
    </source>
</evidence>
<keyword evidence="3" id="KW-1185">Reference proteome</keyword>
<feature type="compositionally biased region" description="Low complexity" evidence="1">
    <location>
        <begin position="128"/>
        <end position="138"/>
    </location>
</feature>
<proteinExistence type="predicted"/>
<protein>
    <submittedName>
        <fullName evidence="2">Uncharacterized protein</fullName>
    </submittedName>
</protein>
<comment type="caution">
    <text evidence="2">The sequence shown here is derived from an EMBL/GenBank/DDBJ whole genome shotgun (WGS) entry which is preliminary data.</text>
</comment>
<reference evidence="2 3" key="2">
    <citation type="submission" date="2021-10" db="EMBL/GenBank/DDBJ databases">
        <authorList>
            <person name="Piombo E."/>
        </authorList>
    </citation>
    <scope>NUCLEOTIDE SEQUENCE [LARGE SCALE GENOMIC DNA]</scope>
</reference>
<reference evidence="3" key="1">
    <citation type="submission" date="2019-06" db="EMBL/GenBank/DDBJ databases">
        <authorList>
            <person name="Broberg M."/>
        </authorList>
    </citation>
    <scope>NUCLEOTIDE SEQUENCE [LARGE SCALE GENOMIC DNA]</scope>
</reference>
<dbReference type="AlphaFoldDB" id="A0A9N9Z2T0"/>
<accession>A0A9N9Z2T0</accession>
<evidence type="ECO:0000313" key="2">
    <source>
        <dbReference type="EMBL" id="CAH0048122.1"/>
    </source>
</evidence>
<feature type="compositionally biased region" description="Basic and acidic residues" evidence="1">
    <location>
        <begin position="210"/>
        <end position="234"/>
    </location>
</feature>
<organism evidence="2 3">
    <name type="scientific">Clonostachys solani</name>
    <dbReference type="NCBI Taxonomy" id="160281"/>
    <lineage>
        <taxon>Eukaryota</taxon>
        <taxon>Fungi</taxon>
        <taxon>Dikarya</taxon>
        <taxon>Ascomycota</taxon>
        <taxon>Pezizomycotina</taxon>
        <taxon>Sordariomycetes</taxon>
        <taxon>Hypocreomycetidae</taxon>
        <taxon>Hypocreales</taxon>
        <taxon>Bionectriaceae</taxon>
        <taxon>Clonostachys</taxon>
    </lineage>
</organism>
<dbReference type="Proteomes" id="UP000775872">
    <property type="component" value="Unassembled WGS sequence"/>
</dbReference>
<feature type="compositionally biased region" description="Basic and acidic residues" evidence="1">
    <location>
        <begin position="113"/>
        <end position="123"/>
    </location>
</feature>
<name>A0A9N9Z2T0_9HYPO</name>